<dbReference type="Gene3D" id="3.30.160.840">
    <property type="match status" value="1"/>
</dbReference>
<reference evidence="4 5" key="1">
    <citation type="submission" date="2017-11" db="EMBL/GenBank/DDBJ databases">
        <title>Genome sequencing of Prevotella intermedia KCOM 2837.</title>
        <authorList>
            <person name="Kook J.-K."/>
            <person name="Park S.-N."/>
            <person name="Lim Y.K."/>
        </authorList>
    </citation>
    <scope>NUCLEOTIDE SEQUENCE [LARGE SCALE GENOMIC DNA]</scope>
    <source>
        <strain evidence="4 5">KCOM 2837</strain>
    </source>
</reference>
<dbReference type="InterPro" id="IPR048468">
    <property type="entry name" value="MACPF_D2"/>
</dbReference>
<feature type="domain" description="MACPF protein D3" evidence="3">
    <location>
        <begin position="499"/>
        <end position="564"/>
    </location>
</feature>
<dbReference type="InterPro" id="IPR048467">
    <property type="entry name" value="MACPF_D3"/>
</dbReference>
<evidence type="ECO:0000259" key="3">
    <source>
        <dbReference type="Pfam" id="PF20785"/>
    </source>
</evidence>
<dbReference type="Pfam" id="PF20785">
    <property type="entry name" value="MACPF_D3"/>
    <property type="match status" value="1"/>
</dbReference>
<dbReference type="AlphaFoldDB" id="A0A2D3L9I2"/>
<accession>A0A2D3L9I2</accession>
<evidence type="ECO:0000313" key="4">
    <source>
        <dbReference type="EMBL" id="ATV27181.1"/>
    </source>
</evidence>
<evidence type="ECO:0000259" key="2">
    <source>
        <dbReference type="Pfam" id="PF20779"/>
    </source>
</evidence>
<dbReference type="Pfam" id="PF20779">
    <property type="entry name" value="MACPF_D2"/>
    <property type="match status" value="1"/>
</dbReference>
<dbReference type="EMBL" id="CP024724">
    <property type="protein sequence ID" value="ATV27181.1"/>
    <property type="molecule type" value="Genomic_DNA"/>
</dbReference>
<dbReference type="InterPro" id="IPR020864">
    <property type="entry name" value="MACPF"/>
</dbReference>
<name>A0A2D3L9I2_PREIN</name>
<protein>
    <submittedName>
        <fullName evidence="4">Uncharacterized protein</fullName>
    </submittedName>
</protein>
<feature type="domain" description="MACPF protein D2" evidence="2">
    <location>
        <begin position="393"/>
        <end position="496"/>
    </location>
</feature>
<dbReference type="Gene3D" id="3.30.420.400">
    <property type="match status" value="1"/>
</dbReference>
<proteinExistence type="predicted"/>
<organism evidence="4 5">
    <name type="scientific">Prevotella intermedia</name>
    <dbReference type="NCBI Taxonomy" id="28131"/>
    <lineage>
        <taxon>Bacteria</taxon>
        <taxon>Pseudomonadati</taxon>
        <taxon>Bacteroidota</taxon>
        <taxon>Bacteroidia</taxon>
        <taxon>Bacteroidales</taxon>
        <taxon>Prevotellaceae</taxon>
        <taxon>Prevotella</taxon>
    </lineage>
</organism>
<sequence length="564" mass="63506">MNKLYYLFMGILFITIMNSCSNEDIVPSIESHSWAEDIILQKRSTSVPKAKNMPFRAINKKQTRSYAGNNDMIGDSEILLGYSYTVGNSIVGSIENVKFPVLDLNKIKTKYSTSITRKQLNSTGNYAFSYNGMSRYETNSQVSRTVKAGFSLNLGLFKIGREKKMTELFKTSFSSESNCVYGELNLEIKGSQYELLTTAAKRKIYARECLSETFLTDLYRGTMGNLIEVYGPFVLRSYITGGKATAFYSGRSAKGTSSESKEKGLTNDINASFTWKSNSASGNLSFGKNTGSGSSSQYETQETEVYVETFGGDPAHRVIVAPQKLDNLSVDLSPWLNSLSNRNSYTIIDITSGFNEGEGGLYPLSDFVLEKNFRYRLDDTTNGFLESFGEVQDPKIEIVKVLAKTTSTGEKLYEIAAILNTRQGDKIILSDGTYLNASDSELRANNDNQTMMGKVQKIFTKKKMFFQGLTFSTNYKTTYNPNVRKPLCIRMDGFDESKMTLFEDPNSNMRYVYDSSKKIAFSYLYDPEYGDEVLDYYGIRDWVESLPKRKISLMILQNYTIIGL</sequence>
<evidence type="ECO:0000313" key="5">
    <source>
        <dbReference type="Proteomes" id="UP000229630"/>
    </source>
</evidence>
<dbReference type="RefSeq" id="WP_100019966.1">
    <property type="nucleotide sequence ID" value="NZ_CP024724.1"/>
</dbReference>
<dbReference type="Proteomes" id="UP000229630">
    <property type="component" value="Chromosome 2"/>
</dbReference>
<evidence type="ECO:0000259" key="1">
    <source>
        <dbReference type="Pfam" id="PF01823"/>
    </source>
</evidence>
<dbReference type="Pfam" id="PF01823">
    <property type="entry name" value="MACPF"/>
    <property type="match status" value="1"/>
</dbReference>
<feature type="domain" description="MACPF" evidence="1">
    <location>
        <begin position="224"/>
        <end position="349"/>
    </location>
</feature>
<gene>
    <name evidence="4" type="ORF">CTM62_10310</name>
</gene>